<gene>
    <name evidence="11" type="ORF">J2S45_002038</name>
</gene>
<evidence type="ECO:0000256" key="3">
    <source>
        <dbReference type="ARBA" id="ARBA00022475"/>
    </source>
</evidence>
<evidence type="ECO:0000256" key="4">
    <source>
        <dbReference type="ARBA" id="ARBA00022692"/>
    </source>
</evidence>
<evidence type="ECO:0000256" key="6">
    <source>
        <dbReference type="ARBA" id="ARBA00023136"/>
    </source>
</evidence>
<accession>A0ABT9PKW3</accession>
<feature type="transmembrane region" description="Helical" evidence="9">
    <location>
        <begin position="111"/>
        <end position="129"/>
    </location>
</feature>
<evidence type="ECO:0000259" key="10">
    <source>
        <dbReference type="Pfam" id="PF00361"/>
    </source>
</evidence>
<feature type="domain" description="NADH:quinone oxidoreductase/Mrp antiporter transmembrane" evidence="10">
    <location>
        <begin position="131"/>
        <end position="412"/>
    </location>
</feature>
<keyword evidence="3" id="KW-1003">Cell membrane</keyword>
<dbReference type="RefSeq" id="WP_307635341.1">
    <property type="nucleotide sequence ID" value="NZ_JAUSQL010000001.1"/>
</dbReference>
<feature type="transmembrane region" description="Helical" evidence="9">
    <location>
        <begin position="301"/>
        <end position="322"/>
    </location>
</feature>
<comment type="subcellular location">
    <subcellularLocation>
        <location evidence="1">Cell membrane</location>
        <topology evidence="1">Multi-pass membrane protein</topology>
    </subcellularLocation>
    <subcellularLocation>
        <location evidence="7">Membrane</location>
        <topology evidence="7">Multi-pass membrane protein</topology>
    </subcellularLocation>
</comment>
<name>A0ABT9PKW3_9ACTO</name>
<evidence type="ECO:0000313" key="11">
    <source>
        <dbReference type="EMBL" id="MDP9833359.1"/>
    </source>
</evidence>
<evidence type="ECO:0000256" key="9">
    <source>
        <dbReference type="SAM" id="Phobius"/>
    </source>
</evidence>
<reference evidence="11 12" key="1">
    <citation type="submission" date="2023-07" db="EMBL/GenBank/DDBJ databases">
        <title>Sequencing the genomes of 1000 actinobacteria strains.</title>
        <authorList>
            <person name="Klenk H.-P."/>
        </authorList>
    </citation>
    <scope>NUCLEOTIDE SEQUENCE [LARGE SCALE GENOMIC DNA]</scope>
    <source>
        <strain evidence="11 12">DSM 19515</strain>
    </source>
</reference>
<feature type="transmembrane region" description="Helical" evidence="9">
    <location>
        <begin position="273"/>
        <end position="294"/>
    </location>
</feature>
<dbReference type="PANTHER" id="PTHR42703:SF1">
    <property type="entry name" value="NA(+)_H(+) ANTIPORTER SUBUNIT D1"/>
    <property type="match status" value="1"/>
</dbReference>
<dbReference type="InterPro" id="IPR001750">
    <property type="entry name" value="ND/Mrp_TM"/>
</dbReference>
<protein>
    <submittedName>
        <fullName evidence="11">Multicomponent Na+:H+ antiporter subunit D</fullName>
    </submittedName>
</protein>
<feature type="transmembrane region" description="Helical" evidence="9">
    <location>
        <begin position="33"/>
        <end position="51"/>
    </location>
</feature>
<feature type="transmembrane region" description="Helical" evidence="9">
    <location>
        <begin position="81"/>
        <end position="99"/>
    </location>
</feature>
<feature type="transmembrane region" description="Helical" evidence="9">
    <location>
        <begin position="370"/>
        <end position="387"/>
    </location>
</feature>
<evidence type="ECO:0000256" key="1">
    <source>
        <dbReference type="ARBA" id="ARBA00004651"/>
    </source>
</evidence>
<feature type="compositionally biased region" description="Low complexity" evidence="8">
    <location>
        <begin position="514"/>
        <end position="528"/>
    </location>
</feature>
<feature type="region of interest" description="Disordered" evidence="8">
    <location>
        <begin position="496"/>
        <end position="539"/>
    </location>
</feature>
<dbReference type="InterPro" id="IPR003918">
    <property type="entry name" value="NADH_UbQ_OxRdtase"/>
</dbReference>
<feature type="transmembrane region" description="Helical" evidence="9">
    <location>
        <begin position="210"/>
        <end position="233"/>
    </location>
</feature>
<dbReference type="PANTHER" id="PTHR42703">
    <property type="entry name" value="NADH DEHYDROGENASE"/>
    <property type="match status" value="1"/>
</dbReference>
<feature type="transmembrane region" description="Helical" evidence="9">
    <location>
        <begin position="448"/>
        <end position="470"/>
    </location>
</feature>
<sequence length="539" mass="56191">MSWDFLVALPVALPLFGAGLSLAFASVRRLQGFLSAGILAVVWLVAGTLLVMSASGPIVLDVANWAAPVGISLVADRLSAIMLFTSVTVTLTVLLYSLAQGAADGDDAAPIAVYHPAFLLLSAGVSNAFLSGDLFNIYVGFELLLTASFVLITLGGTRDRIRSGTVYVVVSLISSVVFLIAIAMTYAAAGTVNLAQLALRLPEIDPGVRIAIQVMLLVGFGIKAAVFPLSAWLPDSYPTAPAPVTAVFAGLLTKVGVYAIIRTQTLLFPYNRLTVVIGVVAIMTMLMGILGAVAQQDIKRLLSFTLVSHIGFMIWGISLYSVHGLGATIYYAVHHITVQTALFLVVGLVERRGGTTSLIRLGSLAKVSPLIAALYIVPALNLAGIPPGSGFFGKVGLIQASVDRGSLIDWALIATGIICSLLTLYAVSRAWNMAFWQTAPEPLSAKPIPWGMTAASGALVAFSLVISFFAGPIYQFTEGAALELRSRSPYIVAVLPEDGRGSGESKVPGEARPGESVPSPGVSVPTPGRSAPAEGGGRG</sequence>
<proteinExistence type="inferred from homology"/>
<feature type="transmembrane region" description="Helical" evidence="9">
    <location>
        <begin position="407"/>
        <end position="427"/>
    </location>
</feature>
<keyword evidence="5 9" id="KW-1133">Transmembrane helix</keyword>
<feature type="transmembrane region" description="Helical" evidence="9">
    <location>
        <begin position="328"/>
        <end position="349"/>
    </location>
</feature>
<organism evidence="11 12">
    <name type="scientific">Trueperella abortisuis</name>
    <dbReference type="NCBI Taxonomy" id="445930"/>
    <lineage>
        <taxon>Bacteria</taxon>
        <taxon>Bacillati</taxon>
        <taxon>Actinomycetota</taxon>
        <taxon>Actinomycetes</taxon>
        <taxon>Actinomycetales</taxon>
        <taxon>Actinomycetaceae</taxon>
        <taxon>Trueperella</taxon>
    </lineage>
</organism>
<feature type="compositionally biased region" description="Basic and acidic residues" evidence="8">
    <location>
        <begin position="497"/>
        <end position="513"/>
    </location>
</feature>
<comment type="caution">
    <text evidence="11">The sequence shown here is derived from an EMBL/GenBank/DDBJ whole genome shotgun (WGS) entry which is preliminary data.</text>
</comment>
<evidence type="ECO:0000256" key="5">
    <source>
        <dbReference type="ARBA" id="ARBA00022989"/>
    </source>
</evidence>
<evidence type="ECO:0000256" key="2">
    <source>
        <dbReference type="ARBA" id="ARBA00005346"/>
    </source>
</evidence>
<dbReference type="Pfam" id="PF00361">
    <property type="entry name" value="Proton_antipo_M"/>
    <property type="match status" value="1"/>
</dbReference>
<comment type="similarity">
    <text evidence="2">Belongs to the CPA3 antiporters (TC 2.A.63) subunit D family.</text>
</comment>
<dbReference type="Proteomes" id="UP001230145">
    <property type="component" value="Unassembled WGS sequence"/>
</dbReference>
<evidence type="ECO:0000256" key="8">
    <source>
        <dbReference type="SAM" id="MobiDB-lite"/>
    </source>
</evidence>
<keyword evidence="6 9" id="KW-0472">Membrane</keyword>
<dbReference type="PRINTS" id="PR01437">
    <property type="entry name" value="NUOXDRDTASE4"/>
</dbReference>
<evidence type="ECO:0000313" key="12">
    <source>
        <dbReference type="Proteomes" id="UP001230145"/>
    </source>
</evidence>
<dbReference type="InterPro" id="IPR050586">
    <property type="entry name" value="CPA3_Na-H_Antiporter_D"/>
</dbReference>
<evidence type="ECO:0000256" key="7">
    <source>
        <dbReference type="RuleBase" id="RU000320"/>
    </source>
</evidence>
<dbReference type="NCBIfam" id="NF009308">
    <property type="entry name" value="PRK12665.1"/>
    <property type="match status" value="1"/>
</dbReference>
<keyword evidence="4 7" id="KW-0812">Transmembrane</keyword>
<feature type="transmembrane region" description="Helical" evidence="9">
    <location>
        <begin position="166"/>
        <end position="190"/>
    </location>
</feature>
<dbReference type="EMBL" id="JAUSQL010000001">
    <property type="protein sequence ID" value="MDP9833359.1"/>
    <property type="molecule type" value="Genomic_DNA"/>
</dbReference>
<feature type="transmembrane region" description="Helical" evidence="9">
    <location>
        <begin position="135"/>
        <end position="154"/>
    </location>
</feature>
<feature type="transmembrane region" description="Helical" evidence="9">
    <location>
        <begin position="240"/>
        <end position="261"/>
    </location>
</feature>
<keyword evidence="12" id="KW-1185">Reference proteome</keyword>